<dbReference type="InterPro" id="IPR000547">
    <property type="entry name" value="Clathrin_H-chain/VPS_repeat"/>
</dbReference>
<dbReference type="EMBL" id="JACAZH010000015">
    <property type="protein sequence ID" value="KAF7349759.1"/>
    <property type="molecule type" value="Genomic_DNA"/>
</dbReference>
<dbReference type="InterPro" id="IPR016024">
    <property type="entry name" value="ARM-type_fold"/>
</dbReference>
<dbReference type="SUPFAM" id="SSF48371">
    <property type="entry name" value="ARM repeat"/>
    <property type="match status" value="2"/>
</dbReference>
<dbReference type="PROSITE" id="PS50236">
    <property type="entry name" value="CHCR"/>
    <property type="match status" value="1"/>
</dbReference>
<evidence type="ECO:0000313" key="4">
    <source>
        <dbReference type="Proteomes" id="UP000623467"/>
    </source>
</evidence>
<evidence type="ECO:0000256" key="1">
    <source>
        <dbReference type="PROSITE-ProRule" id="PRU01006"/>
    </source>
</evidence>
<dbReference type="PANTHER" id="PTHR10292">
    <property type="entry name" value="CLATHRIN HEAVY CHAIN RELATED"/>
    <property type="match status" value="1"/>
</dbReference>
<evidence type="ECO:0000256" key="2">
    <source>
        <dbReference type="SAM" id="MobiDB-lite"/>
    </source>
</evidence>
<feature type="region of interest" description="Disordered" evidence="2">
    <location>
        <begin position="74"/>
        <end position="107"/>
    </location>
</feature>
<protein>
    <submittedName>
        <fullName evidence="3">Clathrin heavy chain</fullName>
    </submittedName>
</protein>
<dbReference type="GO" id="GO:0071439">
    <property type="term" value="C:clathrin complex"/>
    <property type="evidence" value="ECO:0007669"/>
    <property type="project" value="TreeGrafter"/>
</dbReference>
<dbReference type="GO" id="GO:0032051">
    <property type="term" value="F:clathrin light chain binding"/>
    <property type="evidence" value="ECO:0007669"/>
    <property type="project" value="TreeGrafter"/>
</dbReference>
<name>A0A8H6Y0K4_9AGAR</name>
<dbReference type="Pfam" id="PF00637">
    <property type="entry name" value="Clathrin"/>
    <property type="match status" value="2"/>
</dbReference>
<dbReference type="InterPro" id="IPR011990">
    <property type="entry name" value="TPR-like_helical_dom_sf"/>
</dbReference>
<comment type="caution">
    <text evidence="3">The sequence shown here is derived from an EMBL/GenBank/DDBJ whole genome shotgun (WGS) entry which is preliminary data.</text>
</comment>
<dbReference type="Gene3D" id="1.25.40.10">
    <property type="entry name" value="Tetratricopeptide repeat domain"/>
    <property type="match status" value="1"/>
</dbReference>
<accession>A0A8H6Y0K4</accession>
<feature type="repeat" description="CHCR" evidence="1">
    <location>
        <begin position="398"/>
        <end position="568"/>
    </location>
</feature>
<organism evidence="3 4">
    <name type="scientific">Mycena sanguinolenta</name>
    <dbReference type="NCBI Taxonomy" id="230812"/>
    <lineage>
        <taxon>Eukaryota</taxon>
        <taxon>Fungi</taxon>
        <taxon>Dikarya</taxon>
        <taxon>Basidiomycota</taxon>
        <taxon>Agaricomycotina</taxon>
        <taxon>Agaricomycetes</taxon>
        <taxon>Agaricomycetidae</taxon>
        <taxon>Agaricales</taxon>
        <taxon>Marasmiineae</taxon>
        <taxon>Mycenaceae</taxon>
        <taxon>Mycena</taxon>
    </lineage>
</organism>
<proteinExistence type="predicted"/>
<dbReference type="PANTHER" id="PTHR10292:SF1">
    <property type="entry name" value="CLATHRIN HEAVY CHAIN"/>
    <property type="match status" value="1"/>
</dbReference>
<reference evidence="3" key="1">
    <citation type="submission" date="2020-05" db="EMBL/GenBank/DDBJ databases">
        <title>Mycena genomes resolve the evolution of fungal bioluminescence.</title>
        <authorList>
            <person name="Tsai I.J."/>
        </authorList>
    </citation>
    <scope>NUCLEOTIDE SEQUENCE</scope>
    <source>
        <strain evidence="3">160909Yilan</strain>
    </source>
</reference>
<dbReference type="OrthoDB" id="2113814at2759"/>
<dbReference type="InterPro" id="IPR055358">
    <property type="entry name" value="CHCR"/>
</dbReference>
<sequence>MDYLVRPSKVCRNNHTVYPYLLLCRLGAAANTPPYNPPAVFEAIRLPNYDIARVISNHIPNEAVELTDLRAPEPLTAIPPEPLSHPPAQPSVQPSSSSLNKPSPNAGVYRRRAEKRLQAKQSQGFAHRRDTVMPQLLETAAVHKTPVNVADFPVDSSGWIAVNEPVGMQRSGRPSAAEAPRSMQEYLDAGFSIHKWNGRDPCLLADVNGHVFADLVGRPDDLGYLAAAKRAHDLMAEKSAGVVWTAKETDAHRGVNSINEGWFWSKEQCRLFWLCGGQKGIAAELRNDPDMKRIASFVSSAYAYWFPELYSTATARITKLLKELQSQVRTFPMSAFTCVAFNFGPQVSTTLHRDWTDMAGDMCAVVALGDFDPTTGGHLVLWDLRLLVEFPPGSLILFPSALISHANIPVGDIFMSQNMIQPAKSLLLDALKDNRPEQGPLQTCLPEMNLMHALQVADAPQVADAILGNEMFTHYGRPRIVNLCEFALEHYEDLTDIKRAIAHTAALQPGPTCSHHLCDRFDFVHDLVLYLYQNGLTKFIEVYVQRVNSVGTPEVVGGLLDADCDEGTIKSLLVSVTGHFPIDELVHEVEQRNRLKLILLWLEAWVQAGSQDTAVFKIYMNSKNNPEAFSKDNNTRTSGPRIPRTLWKLLRSRLVPPSKTTSSDSSKWHAERSANTKFPQRSIIALYPSTSRNIRPSDLLIVMIPRINRSRVVNMFRKQDHLPLIRQYLNALNVEEANDTYNDPLIEEEDYKLLRDSIDSFDKFNTIALAKRLQVSPLLEFRRLATHL</sequence>
<evidence type="ECO:0000313" key="3">
    <source>
        <dbReference type="EMBL" id="KAF7349759.1"/>
    </source>
</evidence>
<keyword evidence="4" id="KW-1185">Reference proteome</keyword>
<dbReference type="Gene3D" id="3.60.130.30">
    <property type="match status" value="1"/>
</dbReference>
<dbReference type="GO" id="GO:0006886">
    <property type="term" value="P:intracellular protein transport"/>
    <property type="evidence" value="ECO:0007669"/>
    <property type="project" value="UniProtKB-UniRule"/>
</dbReference>
<gene>
    <name evidence="3" type="ORF">MSAN_01703100</name>
</gene>
<feature type="compositionally biased region" description="Pro residues" evidence="2">
    <location>
        <begin position="77"/>
        <end position="89"/>
    </location>
</feature>
<feature type="compositionally biased region" description="Low complexity" evidence="2">
    <location>
        <begin position="90"/>
        <end position="104"/>
    </location>
</feature>
<dbReference type="GO" id="GO:0006898">
    <property type="term" value="P:receptor-mediated endocytosis"/>
    <property type="evidence" value="ECO:0007669"/>
    <property type="project" value="TreeGrafter"/>
</dbReference>
<dbReference type="Proteomes" id="UP000623467">
    <property type="component" value="Unassembled WGS sequence"/>
</dbReference>
<dbReference type="AlphaFoldDB" id="A0A8H6Y0K4"/>
<dbReference type="SMART" id="SM00299">
    <property type="entry name" value="CLH"/>
    <property type="match status" value="1"/>
</dbReference>